<organism evidence="1">
    <name type="scientific">viral metagenome</name>
    <dbReference type="NCBI Taxonomy" id="1070528"/>
    <lineage>
        <taxon>unclassified sequences</taxon>
        <taxon>metagenomes</taxon>
        <taxon>organismal metagenomes</taxon>
    </lineage>
</organism>
<sequence>MRGEHEKIGMLFFLLVTAVMASTETSVTSPPVWCCFHGFHYHECYERVDAKGCAIGESIVWPRPQRSETMVFGDTLKTLRYPTMNGGFMVCSDVPECAPTEAGGAFLRGVIKNCRECRGR</sequence>
<proteinExistence type="predicted"/>
<dbReference type="EMBL" id="MN739203">
    <property type="protein sequence ID" value="QHS93380.1"/>
    <property type="molecule type" value="Genomic_DNA"/>
</dbReference>
<reference evidence="1" key="1">
    <citation type="journal article" date="2020" name="Nature">
        <title>Giant virus diversity and host interactions through global metagenomics.</title>
        <authorList>
            <person name="Schulz F."/>
            <person name="Roux S."/>
            <person name="Paez-Espino D."/>
            <person name="Jungbluth S."/>
            <person name="Walsh D.A."/>
            <person name="Denef V.J."/>
            <person name="McMahon K.D."/>
            <person name="Konstantinidis K.T."/>
            <person name="Eloe-Fadrosh E.A."/>
            <person name="Kyrpides N.C."/>
            <person name="Woyke T."/>
        </authorList>
    </citation>
    <scope>NUCLEOTIDE SEQUENCE</scope>
    <source>
        <strain evidence="1">GVMAG-M-3300017989-17</strain>
    </source>
</reference>
<name>A0A6C0BMX3_9ZZZZ</name>
<dbReference type="AlphaFoldDB" id="A0A6C0BMX3"/>
<evidence type="ECO:0000313" key="1">
    <source>
        <dbReference type="EMBL" id="QHS93380.1"/>
    </source>
</evidence>
<protein>
    <submittedName>
        <fullName evidence="1">Uncharacterized protein</fullName>
    </submittedName>
</protein>
<accession>A0A6C0BMX3</accession>